<keyword evidence="1" id="KW-0547">Nucleotide-binding</keyword>
<reference evidence="5 6" key="1">
    <citation type="submission" date="2021-03" db="EMBL/GenBank/DDBJ databases">
        <title>Sequencing the genomes of 1000 actinobacteria strains.</title>
        <authorList>
            <person name="Klenk H.-P."/>
        </authorList>
    </citation>
    <scope>NUCLEOTIDE SEQUENCE [LARGE SCALE GENOMIC DNA]</scope>
    <source>
        <strain evidence="5 6">DSM 45510</strain>
    </source>
</reference>
<accession>A0ABS4PM94</accession>
<evidence type="ECO:0000313" key="5">
    <source>
        <dbReference type="EMBL" id="MBP2179979.1"/>
    </source>
</evidence>
<keyword evidence="2" id="KW-0378">Hydrolase</keyword>
<dbReference type="EMBL" id="JAGGMS010000001">
    <property type="protein sequence ID" value="MBP2179979.1"/>
    <property type="molecule type" value="Genomic_DNA"/>
</dbReference>
<keyword evidence="3" id="KW-0067">ATP-binding</keyword>
<proteinExistence type="predicted"/>
<evidence type="ECO:0000256" key="2">
    <source>
        <dbReference type="ARBA" id="ARBA00022801"/>
    </source>
</evidence>
<dbReference type="PANTHER" id="PTHR43309">
    <property type="entry name" value="5-OXOPROLINASE SUBUNIT C"/>
    <property type="match status" value="1"/>
</dbReference>
<dbReference type="Proteomes" id="UP000741013">
    <property type="component" value="Unassembled WGS sequence"/>
</dbReference>
<dbReference type="Pfam" id="PF02626">
    <property type="entry name" value="CT_A_B"/>
    <property type="match status" value="1"/>
</dbReference>
<comment type="caution">
    <text evidence="5">The sequence shown here is derived from an EMBL/GenBank/DDBJ whole genome shotgun (WGS) entry which is preliminary data.</text>
</comment>
<evidence type="ECO:0000259" key="4">
    <source>
        <dbReference type="SMART" id="SM00797"/>
    </source>
</evidence>
<name>A0ABS4PM94_9PSEU</name>
<dbReference type="InterPro" id="IPR003778">
    <property type="entry name" value="CT_A_B"/>
</dbReference>
<evidence type="ECO:0000313" key="6">
    <source>
        <dbReference type="Proteomes" id="UP000741013"/>
    </source>
</evidence>
<dbReference type="NCBIfam" id="TIGR00724">
    <property type="entry name" value="urea_amlyse_rel"/>
    <property type="match status" value="1"/>
</dbReference>
<dbReference type="SUPFAM" id="SSF50891">
    <property type="entry name" value="Cyclophilin-like"/>
    <property type="match status" value="1"/>
</dbReference>
<dbReference type="Gene3D" id="2.40.100.10">
    <property type="entry name" value="Cyclophilin-like"/>
    <property type="match status" value="1"/>
</dbReference>
<dbReference type="SMART" id="SM00797">
    <property type="entry name" value="AHS2"/>
    <property type="match status" value="1"/>
</dbReference>
<dbReference type="PANTHER" id="PTHR43309:SF3">
    <property type="entry name" value="5-OXOPROLINASE SUBUNIT C"/>
    <property type="match status" value="1"/>
</dbReference>
<gene>
    <name evidence="5" type="ORF">JOM49_001505</name>
</gene>
<evidence type="ECO:0000256" key="3">
    <source>
        <dbReference type="ARBA" id="ARBA00022840"/>
    </source>
</evidence>
<protein>
    <submittedName>
        <fullName evidence="5">Biotin-dependent carboxylase-like uncharacterized protein</fullName>
    </submittedName>
</protein>
<keyword evidence="6" id="KW-1185">Reference proteome</keyword>
<feature type="domain" description="Carboxyltransferase" evidence="4">
    <location>
        <begin position="29"/>
        <end position="290"/>
    </location>
</feature>
<evidence type="ECO:0000256" key="1">
    <source>
        <dbReference type="ARBA" id="ARBA00022741"/>
    </source>
</evidence>
<sequence length="290" mass="29455">MQTTQRALEVLDPGPSALVQDLGRPGLAHLGVPPSGALDVPALRLANRLVGNPESAAGVEALLGGLRVRAAASCTVAVTGAPVPVLVDGRPMGSHVPLHLRTGQTLALGNPATGLRCYLAVSGGIAVEPELRSRSRDVLSEIGPPPLAAGDVLPVGPPAGVPEGADVLAPPVFPGELSIPVHLGPRDDWFDDAAAQLAGPWTVTPESNRVGLRLDGPALRRSVDRGGAELPSEGILTGAVQVPPSGLPVVFLADHPSTGGYPVLGVVRAKSLAALGQARPGTKLRFRSST</sequence>
<dbReference type="InterPro" id="IPR029000">
    <property type="entry name" value="Cyclophilin-like_dom_sf"/>
</dbReference>
<dbReference type="InterPro" id="IPR052708">
    <property type="entry name" value="PxpC"/>
</dbReference>
<organism evidence="5 6">
    <name type="scientific">Amycolatopsis magusensis</name>
    <dbReference type="NCBI Taxonomy" id="882444"/>
    <lineage>
        <taxon>Bacteria</taxon>
        <taxon>Bacillati</taxon>
        <taxon>Actinomycetota</taxon>
        <taxon>Actinomycetes</taxon>
        <taxon>Pseudonocardiales</taxon>
        <taxon>Pseudonocardiaceae</taxon>
        <taxon>Amycolatopsis</taxon>
    </lineage>
</organism>